<dbReference type="AlphaFoldDB" id="A0A9X4AHS5"/>
<dbReference type="InterPro" id="IPR008978">
    <property type="entry name" value="HSP20-like_chaperone"/>
</dbReference>
<organism evidence="4 5">
    <name type="scientific">Aquibacillus salsiterrae</name>
    <dbReference type="NCBI Taxonomy" id="2950439"/>
    <lineage>
        <taxon>Bacteria</taxon>
        <taxon>Bacillati</taxon>
        <taxon>Bacillota</taxon>
        <taxon>Bacilli</taxon>
        <taxon>Bacillales</taxon>
        <taxon>Bacillaceae</taxon>
        <taxon>Aquibacillus</taxon>
    </lineage>
</organism>
<dbReference type="EMBL" id="JAMQKC010000037">
    <property type="protein sequence ID" value="MDC3418645.1"/>
    <property type="molecule type" value="Genomic_DNA"/>
</dbReference>
<gene>
    <name evidence="4" type="ORF">NC799_17445</name>
</gene>
<dbReference type="RefSeq" id="WP_272447715.1">
    <property type="nucleotide sequence ID" value="NZ_JAMQKC010000037.1"/>
</dbReference>
<evidence type="ECO:0000313" key="5">
    <source>
        <dbReference type="Proteomes" id="UP001145069"/>
    </source>
</evidence>
<name>A0A9X4AHS5_9BACI</name>
<protein>
    <submittedName>
        <fullName evidence="4">Hsp20/alpha crystallin family protein</fullName>
    </submittedName>
</protein>
<dbReference type="CDD" id="cd06464">
    <property type="entry name" value="ACD_sHsps-like"/>
    <property type="match status" value="1"/>
</dbReference>
<dbReference type="InterPro" id="IPR002068">
    <property type="entry name" value="A-crystallin/Hsp20_dom"/>
</dbReference>
<dbReference type="PROSITE" id="PS01031">
    <property type="entry name" value="SHSP"/>
    <property type="match status" value="1"/>
</dbReference>
<dbReference type="SUPFAM" id="SSF49764">
    <property type="entry name" value="HSP20-like chaperones"/>
    <property type="match status" value="1"/>
</dbReference>
<comment type="similarity">
    <text evidence="1 2">Belongs to the small heat shock protein (HSP20) family.</text>
</comment>
<evidence type="ECO:0000259" key="3">
    <source>
        <dbReference type="PROSITE" id="PS01031"/>
    </source>
</evidence>
<feature type="domain" description="SHSP" evidence="3">
    <location>
        <begin position="47"/>
        <end position="158"/>
    </location>
</feature>
<comment type="caution">
    <text evidence="4">The sequence shown here is derived from an EMBL/GenBank/DDBJ whole genome shotgun (WGS) entry which is preliminary data.</text>
</comment>
<sequence length="158" mass="18541">MSDESKKRKKKRELTELNNDLFQAMEHLFRSPSTSSLFDSIDSFFQDQLIPAKAAVDMYETDTEWVVLVDLPGVDKQNIYIDVIGDRLKIAVKDDQDSEAYDEQQSFYQRERRFFQTERVVQLPYEINKNETKAIYKNGVLDIRGPKTPKSNHRLDID</sequence>
<dbReference type="InterPro" id="IPR031107">
    <property type="entry name" value="Small_HSP"/>
</dbReference>
<accession>A0A9X4AHS5</accession>
<dbReference type="Pfam" id="PF00011">
    <property type="entry name" value="HSP20"/>
    <property type="match status" value="1"/>
</dbReference>
<evidence type="ECO:0000256" key="1">
    <source>
        <dbReference type="PROSITE-ProRule" id="PRU00285"/>
    </source>
</evidence>
<dbReference type="PANTHER" id="PTHR11527">
    <property type="entry name" value="HEAT-SHOCK PROTEIN 20 FAMILY MEMBER"/>
    <property type="match status" value="1"/>
</dbReference>
<proteinExistence type="inferred from homology"/>
<keyword evidence="5" id="KW-1185">Reference proteome</keyword>
<dbReference type="Proteomes" id="UP001145069">
    <property type="component" value="Unassembled WGS sequence"/>
</dbReference>
<evidence type="ECO:0000313" key="4">
    <source>
        <dbReference type="EMBL" id="MDC3418645.1"/>
    </source>
</evidence>
<reference evidence="4" key="1">
    <citation type="submission" date="2022-06" db="EMBL/GenBank/DDBJ databases">
        <title>Aquibacillus sp. a new bacterium isolated from soil saline samples.</title>
        <authorList>
            <person name="Galisteo C."/>
            <person name="De La Haba R."/>
            <person name="Sanchez-Porro C."/>
            <person name="Ventosa A."/>
        </authorList>
    </citation>
    <scope>NUCLEOTIDE SEQUENCE</scope>
    <source>
        <strain evidence="4">3ASR75-54</strain>
    </source>
</reference>
<dbReference type="Gene3D" id="2.60.40.790">
    <property type="match status" value="1"/>
</dbReference>
<evidence type="ECO:0000256" key="2">
    <source>
        <dbReference type="RuleBase" id="RU003616"/>
    </source>
</evidence>